<dbReference type="OrthoDB" id="128089at2"/>
<keyword evidence="3" id="KW-0067">ATP-binding</keyword>
<evidence type="ECO:0000259" key="2">
    <source>
        <dbReference type="Pfam" id="PF13635"/>
    </source>
</evidence>
<sequence length="423" mass="45520">MDYAPRIVDAELTAMLAGLPAIAIDGPKAVGKTATASRRAASVIELDDPDQLILLQADRERLARLPKPVLLDEWQLYPTVWDTVRRNVDHDSRPGQYLLAGSATPTKAPTHSGAGRIVHLRMRPMAFSERGITPPTVSLGQLLSGSSPIVTGESAVTLVDYASEITRSGFPAIRLQPESYRSETLDGYLAAIVEHDFPDAGYTVRRPASLRAWLAAYAAASSTTASYDSIIRAATPGDSAKPSRSTAQDYREVLAKLWVLDQVPGWLPSRNRLSGLGQAPKHQLADPALAARLLRVSADALISQADIGPPELRDGPLLGALFESLVTLSVRAYAQASGASVHHLRTHRGDHEVDLIVERPDGRVLALEVKLSGTVDDKDTRHLRWLAKEIGPDLVDSAVITTGKVAYRRPDGIAVIPLALLGP</sequence>
<dbReference type="Pfam" id="PF13635">
    <property type="entry name" value="DUF4143"/>
    <property type="match status" value="1"/>
</dbReference>
<name>A0A4V3IQP6_9MICO</name>
<gene>
    <name evidence="3" type="ORF">E3T55_15005</name>
</gene>
<evidence type="ECO:0000313" key="4">
    <source>
        <dbReference type="Proteomes" id="UP000297447"/>
    </source>
</evidence>
<feature type="domain" description="AAA" evidence="1">
    <location>
        <begin position="21"/>
        <end position="129"/>
    </location>
</feature>
<proteinExistence type="predicted"/>
<comment type="caution">
    <text evidence="3">The sequence shown here is derived from an EMBL/GenBank/DDBJ whole genome shotgun (WGS) entry which is preliminary data.</text>
</comment>
<evidence type="ECO:0000259" key="1">
    <source>
        <dbReference type="Pfam" id="PF13173"/>
    </source>
</evidence>
<dbReference type="Proteomes" id="UP000297447">
    <property type="component" value="Unassembled WGS sequence"/>
</dbReference>
<feature type="domain" description="DUF4143" evidence="2">
    <location>
        <begin position="196"/>
        <end position="372"/>
    </location>
</feature>
<keyword evidence="4" id="KW-1185">Reference proteome</keyword>
<organism evidence="3 4">
    <name type="scientific">Cryobacterium frigoriphilum</name>
    <dbReference type="NCBI Taxonomy" id="1259150"/>
    <lineage>
        <taxon>Bacteria</taxon>
        <taxon>Bacillati</taxon>
        <taxon>Actinomycetota</taxon>
        <taxon>Actinomycetes</taxon>
        <taxon>Micrococcales</taxon>
        <taxon>Microbacteriaceae</taxon>
        <taxon>Cryobacterium</taxon>
    </lineage>
</organism>
<reference evidence="3 4" key="1">
    <citation type="submission" date="2019-03" db="EMBL/GenBank/DDBJ databases">
        <title>Genomics of glacier-inhabiting Cryobacterium strains.</title>
        <authorList>
            <person name="Liu Q."/>
            <person name="Xin Y.-H."/>
        </authorList>
    </citation>
    <scope>NUCLEOTIDE SEQUENCE [LARGE SCALE GENOMIC DNA]</scope>
    <source>
        <strain evidence="3 4">Hh14</strain>
    </source>
</reference>
<dbReference type="PANTHER" id="PTHR43566">
    <property type="entry name" value="CONSERVED PROTEIN"/>
    <property type="match status" value="1"/>
</dbReference>
<evidence type="ECO:0000313" key="3">
    <source>
        <dbReference type="EMBL" id="TFD47856.1"/>
    </source>
</evidence>
<accession>A0A4V3IQP6</accession>
<dbReference type="PANTHER" id="PTHR43566:SF2">
    <property type="entry name" value="DUF4143 DOMAIN-CONTAINING PROTEIN"/>
    <property type="match status" value="1"/>
</dbReference>
<protein>
    <submittedName>
        <fullName evidence="3">ATP-binding protein</fullName>
    </submittedName>
</protein>
<dbReference type="InterPro" id="IPR025420">
    <property type="entry name" value="DUF4143"/>
</dbReference>
<dbReference type="InterPro" id="IPR041682">
    <property type="entry name" value="AAA_14"/>
</dbReference>
<dbReference type="Pfam" id="PF13173">
    <property type="entry name" value="AAA_14"/>
    <property type="match status" value="1"/>
</dbReference>
<dbReference type="AlphaFoldDB" id="A0A4V3IQP6"/>
<dbReference type="RefSeq" id="WP_134520358.1">
    <property type="nucleotide sequence ID" value="NZ_SOHE01000060.1"/>
</dbReference>
<dbReference type="EMBL" id="SOHE01000060">
    <property type="protein sequence ID" value="TFD47856.1"/>
    <property type="molecule type" value="Genomic_DNA"/>
</dbReference>
<dbReference type="GO" id="GO:0005524">
    <property type="term" value="F:ATP binding"/>
    <property type="evidence" value="ECO:0007669"/>
    <property type="project" value="UniProtKB-KW"/>
</dbReference>
<keyword evidence="3" id="KW-0547">Nucleotide-binding</keyword>